<dbReference type="PANTHER" id="PTHR12202:SF0">
    <property type="entry name" value="ESF1 HOMOLOG"/>
    <property type="match status" value="1"/>
</dbReference>
<feature type="region of interest" description="Disordered" evidence="5">
    <location>
        <begin position="279"/>
        <end position="373"/>
    </location>
</feature>
<comment type="subcellular location">
    <subcellularLocation>
        <location evidence="1">Nucleus</location>
        <location evidence="1">Nucleolus</location>
    </subcellularLocation>
</comment>
<feature type="compositionally biased region" description="Basic and acidic residues" evidence="5">
    <location>
        <begin position="464"/>
        <end position="474"/>
    </location>
</feature>
<dbReference type="AlphaFoldDB" id="A0A7R9HBU0"/>
<protein>
    <recommendedName>
        <fullName evidence="9">NUC153 domain-containing protein</fullName>
    </recommendedName>
</protein>
<feature type="compositionally biased region" description="Basic and acidic residues" evidence="5">
    <location>
        <begin position="222"/>
        <end position="236"/>
    </location>
</feature>
<dbReference type="GO" id="GO:0006364">
    <property type="term" value="P:rRNA processing"/>
    <property type="evidence" value="ECO:0007669"/>
    <property type="project" value="InterPro"/>
</dbReference>
<evidence type="ECO:0000256" key="4">
    <source>
        <dbReference type="ARBA" id="ARBA00023242"/>
    </source>
</evidence>
<evidence type="ECO:0000256" key="2">
    <source>
        <dbReference type="ARBA" id="ARBA00009087"/>
    </source>
</evidence>
<dbReference type="InterPro" id="IPR039754">
    <property type="entry name" value="Esf1"/>
</dbReference>
<reference evidence="8" key="1">
    <citation type="submission" date="2020-11" db="EMBL/GenBank/DDBJ databases">
        <authorList>
            <person name="Tran Van P."/>
        </authorList>
    </citation>
    <scope>NUCLEOTIDE SEQUENCE</scope>
</reference>
<dbReference type="InterPro" id="IPR012580">
    <property type="entry name" value="NUC153"/>
</dbReference>
<keyword evidence="4" id="KW-0539">Nucleus</keyword>
<evidence type="ECO:0008006" key="9">
    <source>
        <dbReference type="Google" id="ProtNLM"/>
    </source>
</evidence>
<dbReference type="Pfam" id="PF08159">
    <property type="entry name" value="NUC153"/>
    <property type="match status" value="1"/>
</dbReference>
<dbReference type="PANTHER" id="PTHR12202">
    <property type="entry name" value="ESF1 HOMOLOG"/>
    <property type="match status" value="1"/>
</dbReference>
<proteinExistence type="inferred from homology"/>
<evidence type="ECO:0000256" key="1">
    <source>
        <dbReference type="ARBA" id="ARBA00004604"/>
    </source>
</evidence>
<keyword evidence="3" id="KW-0175">Coiled coil</keyword>
<sequence length="516" mass="60235">MDWDNIRVSDLMVLFNSFLPANGIIKSVTIYPSELGMKKLEEEVNFPPELRSLSDNKTLKALDDHLNDDRNEEENEEGNEYHMEKLRQYQLNKLKYYYAVVVCDSPATANKIYTECDGLEYESSSSKLDLRFIPDETTFDQEPHEVCESLPDMSKYQPRFFNTTALQQSKVDLTWDDDNPERVEITQKAMSGEVEDLDLRTLLADYSSEEDPENEQAGSGSEVKEMKDREGKNGEDSISKYRALLLDFEEEEQRKKSGEVEMEVSWGLGLKEKAKELVKKKMKEGQDLTPFQEYLDKRQDKRRQKKLDRKKKLQEMKGDEEDAISDDDIPSGVDMNDPYFKEEFQNGFPQKTKKITKKNKETESDDEETKQNKAELELLVLNEDETRNHFNLKSIQEHEINKKKYKKKGKNKVPEQNIISDSFEVDVKDDRFEALFSSHHYNIDPADPHYRKTKAMEALKLEKLKRRQQEDSNHFKPPNKVAKVSSDVLKNNPELSSLVKRVKIRTNQFNQRSSNS</sequence>
<evidence type="ECO:0000259" key="6">
    <source>
        <dbReference type="Pfam" id="PF08159"/>
    </source>
</evidence>
<evidence type="ECO:0000256" key="5">
    <source>
        <dbReference type="SAM" id="MobiDB-lite"/>
    </source>
</evidence>
<gene>
    <name evidence="8" type="ORF">TPSB3V08_LOCUS10462</name>
</gene>
<dbReference type="GO" id="GO:0003723">
    <property type="term" value="F:RNA binding"/>
    <property type="evidence" value="ECO:0007669"/>
    <property type="project" value="TreeGrafter"/>
</dbReference>
<comment type="similarity">
    <text evidence="2">Belongs to the ESF1 family.</text>
</comment>
<dbReference type="GO" id="GO:0005730">
    <property type="term" value="C:nucleolus"/>
    <property type="evidence" value="ECO:0007669"/>
    <property type="project" value="UniProtKB-SubCell"/>
</dbReference>
<evidence type="ECO:0000313" key="8">
    <source>
        <dbReference type="EMBL" id="CAD7415629.1"/>
    </source>
</evidence>
<dbReference type="InterPro" id="IPR056750">
    <property type="entry name" value="RRM_ESF1"/>
</dbReference>
<dbReference type="EMBL" id="OD009576">
    <property type="protein sequence ID" value="CAD7415629.1"/>
    <property type="molecule type" value="Genomic_DNA"/>
</dbReference>
<accession>A0A7R9HBU0</accession>
<feature type="domain" description="NUC153" evidence="6">
    <location>
        <begin position="429"/>
        <end position="457"/>
    </location>
</feature>
<feature type="domain" description="ESF1 RRM" evidence="7">
    <location>
        <begin position="1"/>
        <end position="147"/>
    </location>
</feature>
<feature type="region of interest" description="Disordered" evidence="5">
    <location>
        <begin position="206"/>
        <end position="236"/>
    </location>
</feature>
<evidence type="ECO:0000259" key="7">
    <source>
        <dbReference type="Pfam" id="PF25121"/>
    </source>
</evidence>
<evidence type="ECO:0000256" key="3">
    <source>
        <dbReference type="ARBA" id="ARBA00023054"/>
    </source>
</evidence>
<organism evidence="8">
    <name type="scientific">Timema poppense</name>
    <name type="common">Walking stick</name>
    <dbReference type="NCBI Taxonomy" id="170557"/>
    <lineage>
        <taxon>Eukaryota</taxon>
        <taxon>Metazoa</taxon>
        <taxon>Ecdysozoa</taxon>
        <taxon>Arthropoda</taxon>
        <taxon>Hexapoda</taxon>
        <taxon>Insecta</taxon>
        <taxon>Pterygota</taxon>
        <taxon>Neoptera</taxon>
        <taxon>Polyneoptera</taxon>
        <taxon>Phasmatodea</taxon>
        <taxon>Timematodea</taxon>
        <taxon>Timematoidea</taxon>
        <taxon>Timematidae</taxon>
        <taxon>Timema</taxon>
    </lineage>
</organism>
<name>A0A7R9HBU0_TIMPO</name>
<feature type="region of interest" description="Disordered" evidence="5">
    <location>
        <begin position="464"/>
        <end position="492"/>
    </location>
</feature>
<feature type="compositionally biased region" description="Basic residues" evidence="5">
    <location>
        <begin position="300"/>
        <end position="312"/>
    </location>
</feature>
<dbReference type="Pfam" id="PF25121">
    <property type="entry name" value="RRM_ESF1"/>
    <property type="match status" value="1"/>
</dbReference>
<feature type="compositionally biased region" description="Acidic residues" evidence="5">
    <location>
        <begin position="318"/>
        <end position="329"/>
    </location>
</feature>